<evidence type="ECO:0000313" key="3">
    <source>
        <dbReference type="Proteomes" id="UP000294894"/>
    </source>
</evidence>
<dbReference type="Proteomes" id="UP000294894">
    <property type="component" value="Chromosome"/>
</dbReference>
<evidence type="ECO:0000256" key="1">
    <source>
        <dbReference type="SAM" id="Phobius"/>
    </source>
</evidence>
<keyword evidence="3" id="KW-1185">Reference proteome</keyword>
<dbReference type="EMBL" id="CP038267">
    <property type="protein sequence ID" value="QBR91757.1"/>
    <property type="molecule type" value="Genomic_DNA"/>
</dbReference>
<name>A0A4P7GJ47_9ACTN</name>
<dbReference type="OrthoDB" id="3827717at2"/>
<feature type="transmembrane region" description="Helical" evidence="1">
    <location>
        <begin position="97"/>
        <end position="123"/>
    </location>
</feature>
<dbReference type="RefSeq" id="WP_135074686.1">
    <property type="nucleotide sequence ID" value="NZ_CP038267.1"/>
</dbReference>
<reference evidence="2 3" key="1">
    <citation type="submission" date="2019-03" db="EMBL/GenBank/DDBJ databases">
        <title>Three New Species of Nocardioides, Nocardioides euryhalodurans sp. nov., Nocardioides seonyuensis sp. nov. and Nocardioides eburneoflavus sp. nov., Iolated from Soil.</title>
        <authorList>
            <person name="Roh S.G."/>
            <person name="Lee C."/>
            <person name="Kim M.-K."/>
            <person name="Kim S.B."/>
        </authorList>
    </citation>
    <scope>NUCLEOTIDE SEQUENCE [LARGE SCALE GENOMIC DNA]</scope>
    <source>
        <strain evidence="2 3">MMS17-SY117</strain>
    </source>
</reference>
<evidence type="ECO:0008006" key="4">
    <source>
        <dbReference type="Google" id="ProtNLM"/>
    </source>
</evidence>
<accession>A0A4P7GJ47</accession>
<feature type="transmembrane region" description="Helical" evidence="1">
    <location>
        <begin position="43"/>
        <end position="65"/>
    </location>
</feature>
<evidence type="ECO:0000313" key="2">
    <source>
        <dbReference type="EMBL" id="QBR91757.1"/>
    </source>
</evidence>
<keyword evidence="1" id="KW-0472">Membrane</keyword>
<keyword evidence="1" id="KW-1133">Transmembrane helix</keyword>
<dbReference type="AlphaFoldDB" id="A0A4P7GJ47"/>
<gene>
    <name evidence="2" type="ORF">EXE57_05345</name>
</gene>
<organism evidence="2 3">
    <name type="scientific">Nocardioides euryhalodurans</name>
    <dbReference type="NCBI Taxonomy" id="2518370"/>
    <lineage>
        <taxon>Bacteria</taxon>
        <taxon>Bacillati</taxon>
        <taxon>Actinomycetota</taxon>
        <taxon>Actinomycetes</taxon>
        <taxon>Propionibacteriales</taxon>
        <taxon>Nocardioidaceae</taxon>
        <taxon>Nocardioides</taxon>
    </lineage>
</organism>
<proteinExistence type="predicted"/>
<dbReference type="KEGG" id="noy:EXE57_05345"/>
<keyword evidence="1" id="KW-0812">Transmembrane</keyword>
<protein>
    <recommendedName>
        <fullName evidence="4">Integral membrane protein</fullName>
    </recommendedName>
</protein>
<feature type="transmembrane region" description="Helical" evidence="1">
    <location>
        <begin position="12"/>
        <end position="31"/>
    </location>
</feature>
<sequence>MTSVPQNPAPLTVAASLVAVEGAVLGLLGVLELANLSSARLTMGLTTAVFFLAYGGGLLLCAWLLVRRSSWARSPVVLAQLIQLGLAWSFRGGSTTWVAVALAGVAVLVLAGIFHPASLAALADEPEA</sequence>